<keyword evidence="1" id="KW-1133">Transmembrane helix</keyword>
<feature type="transmembrane region" description="Helical" evidence="1">
    <location>
        <begin position="114"/>
        <end position="133"/>
    </location>
</feature>
<feature type="transmembrane region" description="Helical" evidence="1">
    <location>
        <begin position="214"/>
        <end position="233"/>
    </location>
</feature>
<keyword evidence="1" id="KW-0472">Membrane</keyword>
<feature type="transmembrane region" description="Helical" evidence="1">
    <location>
        <begin position="21"/>
        <end position="41"/>
    </location>
</feature>
<keyword evidence="1" id="KW-0812">Transmembrane</keyword>
<dbReference type="Proteomes" id="UP000298225">
    <property type="component" value="Unassembled WGS sequence"/>
</dbReference>
<feature type="transmembrane region" description="Helical" evidence="1">
    <location>
        <begin position="361"/>
        <end position="386"/>
    </location>
</feature>
<dbReference type="AlphaFoldDB" id="A0A4Y9KYC0"/>
<accession>A0A4Y9KYC0</accession>
<feature type="transmembrane region" description="Helical" evidence="1">
    <location>
        <begin position="175"/>
        <end position="194"/>
    </location>
</feature>
<feature type="transmembrane region" description="Helical" evidence="1">
    <location>
        <begin position="239"/>
        <end position="257"/>
    </location>
</feature>
<feature type="transmembrane region" description="Helical" evidence="1">
    <location>
        <begin position="301"/>
        <end position="322"/>
    </location>
</feature>
<dbReference type="OrthoDB" id="9770040at2"/>
<name>A0A4Y9KYC0_9BRAD</name>
<dbReference type="Pfam" id="PF05940">
    <property type="entry name" value="NnrS"/>
    <property type="match status" value="1"/>
</dbReference>
<comment type="caution">
    <text evidence="2">The sequence shown here is derived from an EMBL/GenBank/DDBJ whole genome shotgun (WGS) entry which is preliminary data.</text>
</comment>
<feature type="transmembrane region" description="Helical" evidence="1">
    <location>
        <begin position="61"/>
        <end position="78"/>
    </location>
</feature>
<feature type="transmembrane region" description="Helical" evidence="1">
    <location>
        <begin position="145"/>
        <end position="163"/>
    </location>
</feature>
<dbReference type="RefSeq" id="WP_135170783.1">
    <property type="nucleotide sequence ID" value="NZ_SPQU01000014.1"/>
</dbReference>
<feature type="transmembrane region" description="Helical" evidence="1">
    <location>
        <begin position="90"/>
        <end position="108"/>
    </location>
</feature>
<keyword evidence="3" id="KW-1185">Reference proteome</keyword>
<dbReference type="EMBL" id="SPQU01000014">
    <property type="protein sequence ID" value="TFV35526.1"/>
    <property type="molecule type" value="Genomic_DNA"/>
</dbReference>
<evidence type="ECO:0000313" key="3">
    <source>
        <dbReference type="Proteomes" id="UP000298225"/>
    </source>
</evidence>
<reference evidence="2 3" key="1">
    <citation type="submission" date="2019-03" db="EMBL/GenBank/DDBJ databases">
        <title>Bradyrhizobium strains diversity isolated from Chamaecrista fasciculata.</title>
        <authorList>
            <person name="Urquiaga M.C.O."/>
            <person name="Hungria M."/>
            <person name="Delamuta J.R.M."/>
        </authorList>
    </citation>
    <scope>NUCLEOTIDE SEQUENCE [LARGE SCALE GENOMIC DNA]</scope>
    <source>
        <strain evidence="2 3">CNPSo 3424</strain>
    </source>
</reference>
<organism evidence="2 3">
    <name type="scientific">Bradyrhizobium frederickii</name>
    <dbReference type="NCBI Taxonomy" id="2560054"/>
    <lineage>
        <taxon>Bacteria</taxon>
        <taxon>Pseudomonadati</taxon>
        <taxon>Pseudomonadota</taxon>
        <taxon>Alphaproteobacteria</taxon>
        <taxon>Hyphomicrobiales</taxon>
        <taxon>Nitrobacteraceae</taxon>
        <taxon>Bradyrhizobium</taxon>
    </lineage>
</organism>
<feature type="transmembrane region" description="Helical" evidence="1">
    <location>
        <begin position="269"/>
        <end position="295"/>
    </location>
</feature>
<evidence type="ECO:0000313" key="2">
    <source>
        <dbReference type="EMBL" id="TFV35526.1"/>
    </source>
</evidence>
<feature type="transmembrane region" description="Helical" evidence="1">
    <location>
        <begin position="334"/>
        <end position="355"/>
    </location>
</feature>
<protein>
    <submittedName>
        <fullName evidence="2">NnrS family protein</fullName>
    </submittedName>
</protein>
<sequence length="403" mass="42379">MAGARSRNYEGWPLFAHSFRPFFLLAAIQAGLSILAWLPMFYGELSVSSAFAPRDWHVHEMLYGFLPAVITGFLFTAIPNWTGRLPIQGTSLGALVLVWLAGRVAVTLSADTGWAFALAVDAAFLALVVAAAAREIIAGGNWRNLPVVGLVSVLLAGNVAFHLEAHYQGAADVSIRVGTGVVVLLIALIGGRIIPSFTRNWLVKFNPGRLPVPFGRFDGAVIGCSALALISWIAAPLNAVTGVLMALVGGVHLVRLARWAGDRTFRERLLVILHIGYVFVPLGFILHALAVVGALPPSAGIHTWMTGAAGTMTLAVMTRASLGHTGQALTASPAIQGIYAAVIIAALARVAAVTFPAHSYVLLHIAACGWLVAFLGFAVAFGPLLAGSRRRALAIMGVPAPAR</sequence>
<gene>
    <name evidence="2" type="ORF">E4K66_26850</name>
</gene>
<dbReference type="InterPro" id="IPR010266">
    <property type="entry name" value="NnrS"/>
</dbReference>
<proteinExistence type="predicted"/>
<evidence type="ECO:0000256" key="1">
    <source>
        <dbReference type="SAM" id="Phobius"/>
    </source>
</evidence>